<evidence type="ECO:0000313" key="2">
    <source>
        <dbReference type="Proteomes" id="UP001231649"/>
    </source>
</evidence>
<name>A0ACC2QTN0_9NEOP</name>
<organism evidence="1 2">
    <name type="scientific">Mythimna loreyi</name>
    <dbReference type="NCBI Taxonomy" id="667449"/>
    <lineage>
        <taxon>Eukaryota</taxon>
        <taxon>Metazoa</taxon>
        <taxon>Ecdysozoa</taxon>
        <taxon>Arthropoda</taxon>
        <taxon>Hexapoda</taxon>
        <taxon>Insecta</taxon>
        <taxon>Pterygota</taxon>
        <taxon>Neoptera</taxon>
        <taxon>Endopterygota</taxon>
        <taxon>Lepidoptera</taxon>
        <taxon>Glossata</taxon>
        <taxon>Ditrysia</taxon>
        <taxon>Noctuoidea</taxon>
        <taxon>Noctuidae</taxon>
        <taxon>Noctuinae</taxon>
        <taxon>Hadenini</taxon>
        <taxon>Mythimna</taxon>
    </lineage>
</organism>
<evidence type="ECO:0000313" key="1">
    <source>
        <dbReference type="EMBL" id="KAJ8725614.1"/>
    </source>
</evidence>
<dbReference type="EMBL" id="CM056791">
    <property type="protein sequence ID" value="KAJ8725614.1"/>
    <property type="molecule type" value="Genomic_DNA"/>
</dbReference>
<dbReference type="Proteomes" id="UP001231649">
    <property type="component" value="Chromosome 15"/>
</dbReference>
<accession>A0ACC2QTN0</accession>
<proteinExistence type="predicted"/>
<keyword evidence="2" id="KW-1185">Reference proteome</keyword>
<comment type="caution">
    <text evidence="1">The sequence shown here is derived from an EMBL/GenBank/DDBJ whole genome shotgun (WGS) entry which is preliminary data.</text>
</comment>
<sequence>MQRLGGSVIHTDATSSSAKKGETLEDSVSVMASYSDVVVLRHPEPGAVARAARHCRKPIIIIMREMALENTPRKLYLTSLQFVKKSEL</sequence>
<protein>
    <submittedName>
        <fullName evidence="1">Uncharacterized protein</fullName>
    </submittedName>
</protein>
<reference evidence="1" key="1">
    <citation type="submission" date="2023-03" db="EMBL/GenBank/DDBJ databases">
        <title>Chromosome-level genomes of two armyworms, Mythimna separata and Mythimna loreyi, provide insights into the biosynthesis and reception of sex pheromones.</title>
        <authorList>
            <person name="Zhao H."/>
        </authorList>
    </citation>
    <scope>NUCLEOTIDE SEQUENCE</scope>
    <source>
        <strain evidence="1">BeijingLab</strain>
    </source>
</reference>
<gene>
    <name evidence="1" type="ORF">PYW08_003797</name>
</gene>